<keyword evidence="5" id="KW-1003">Cell membrane</keyword>
<dbReference type="Pfam" id="PF08030">
    <property type="entry name" value="NAD_binding_6"/>
    <property type="match status" value="1"/>
</dbReference>
<evidence type="ECO:0000256" key="1">
    <source>
        <dbReference type="ARBA" id="ARBA00004651"/>
    </source>
</evidence>
<keyword evidence="8 14" id="KW-1133">Transmembrane helix</keyword>
<evidence type="ECO:0000256" key="7">
    <source>
        <dbReference type="ARBA" id="ARBA00022982"/>
    </source>
</evidence>
<dbReference type="InterPro" id="IPR017927">
    <property type="entry name" value="FAD-bd_FR_type"/>
</dbReference>
<sequence length="626" mass="71923">MHSLIERRKTPWLDMPLVFSGNYREYECMLDETWQCDYQQGYWRFWYEADHRYALPTIAFFLAVIIVFTIAYIASHVLPKRVLRTRPMIKTKALFRYLSYRTIRIKLLDWNSAPIGLLMLAAIAMIFFFSMTLGPRPYYWPVTADFGSSPPIATRAGWMGLACMPFVFATAGKANLITFCTGVSHERLQVFHRWISYVFFILALVHTFPFIIYNFQMGMMSDMWNETVFYWTGVVALVAQAWLTFASLSPLRNLCYEWFKFSHFLAALIFILFLFFHCDATLTAWDYFVATGVLFALSWLYRQTRIYFEHGLNHRAELSRTSNGFIRVSIPTKATWTVGQHYFVRFMALGMHAWTIHPFSVCSVSSHDMNLSKEGNELLFYIRPRGGFTSRLADFVGSNPNMKVRVLLDGPYGGVSPKTITGRRRLLVIAGGSGAGWTFPFILDFLKQLPKRESVVDMGPYISLRIILATRELSTVEWFEKEVQQILDSLSVFRTPGLEVEIYYTGSDAIEQRLVTERLPATQNDPEKAHELQRNQGKPMSNSDVSKPYYAQNVQHVQQHDSRPDLATIVAEEARAISQAQDLSVFVCGPLSMQNDVSNIVAQEQLVVAKRGTGDICLHLEHFSWA</sequence>
<keyword evidence="11 14" id="KW-0472">Membrane</keyword>
<dbReference type="Gene3D" id="3.40.50.80">
    <property type="entry name" value="Nucleotide-binding domain of ferredoxin-NADP reductase (FNR) module"/>
    <property type="match status" value="1"/>
</dbReference>
<dbReference type="GO" id="GO:0015677">
    <property type="term" value="P:copper ion import"/>
    <property type="evidence" value="ECO:0007669"/>
    <property type="project" value="TreeGrafter"/>
</dbReference>
<dbReference type="PROSITE" id="PS51384">
    <property type="entry name" value="FAD_FR"/>
    <property type="match status" value="1"/>
</dbReference>
<feature type="transmembrane region" description="Helical" evidence="14">
    <location>
        <begin position="194"/>
        <end position="216"/>
    </location>
</feature>
<evidence type="ECO:0000256" key="13">
    <source>
        <dbReference type="SAM" id="MobiDB-lite"/>
    </source>
</evidence>
<dbReference type="Pfam" id="PF01794">
    <property type="entry name" value="Ferric_reduct"/>
    <property type="match status" value="1"/>
</dbReference>
<keyword evidence="4" id="KW-0813">Transport</keyword>
<dbReference type="GO" id="GO:0006826">
    <property type="term" value="P:iron ion transport"/>
    <property type="evidence" value="ECO:0007669"/>
    <property type="project" value="TreeGrafter"/>
</dbReference>
<dbReference type="EMBL" id="JAGPXC010000009">
    <property type="protein sequence ID" value="KAH6646582.1"/>
    <property type="molecule type" value="Genomic_DNA"/>
</dbReference>
<evidence type="ECO:0000256" key="10">
    <source>
        <dbReference type="ARBA" id="ARBA00023065"/>
    </source>
</evidence>
<dbReference type="SUPFAM" id="SSF63380">
    <property type="entry name" value="Riboflavin synthase domain-like"/>
    <property type="match status" value="1"/>
</dbReference>
<keyword evidence="6 14" id="KW-0812">Transmembrane</keyword>
<dbReference type="GO" id="GO:0005886">
    <property type="term" value="C:plasma membrane"/>
    <property type="evidence" value="ECO:0007669"/>
    <property type="project" value="UniProtKB-SubCell"/>
</dbReference>
<evidence type="ECO:0000256" key="12">
    <source>
        <dbReference type="ARBA" id="ARBA00048483"/>
    </source>
</evidence>
<reference evidence="16" key="1">
    <citation type="journal article" date="2021" name="Nat. Commun.">
        <title>Genetic determinants of endophytism in the Arabidopsis root mycobiome.</title>
        <authorList>
            <person name="Mesny F."/>
            <person name="Miyauchi S."/>
            <person name="Thiergart T."/>
            <person name="Pickel B."/>
            <person name="Atanasova L."/>
            <person name="Karlsson M."/>
            <person name="Huettel B."/>
            <person name="Barry K.W."/>
            <person name="Haridas S."/>
            <person name="Chen C."/>
            <person name="Bauer D."/>
            <person name="Andreopoulos W."/>
            <person name="Pangilinan J."/>
            <person name="LaButti K."/>
            <person name="Riley R."/>
            <person name="Lipzen A."/>
            <person name="Clum A."/>
            <person name="Drula E."/>
            <person name="Henrissat B."/>
            <person name="Kohler A."/>
            <person name="Grigoriev I.V."/>
            <person name="Martin F.M."/>
            <person name="Hacquard S."/>
        </authorList>
    </citation>
    <scope>NUCLEOTIDE SEQUENCE</scope>
    <source>
        <strain evidence="16">MPI-SDFR-AT-0073</strain>
    </source>
</reference>
<feature type="domain" description="FAD-binding FR-type" evidence="15">
    <location>
        <begin position="305"/>
        <end position="418"/>
    </location>
</feature>
<dbReference type="SFLD" id="SFLDG01168">
    <property type="entry name" value="Ferric_reductase_subgroup_(FRE"/>
    <property type="match status" value="1"/>
</dbReference>
<evidence type="ECO:0000256" key="3">
    <source>
        <dbReference type="ARBA" id="ARBA00012668"/>
    </source>
</evidence>
<feature type="transmembrane region" description="Helical" evidence="14">
    <location>
        <begin position="158"/>
        <end position="182"/>
    </location>
</feature>
<protein>
    <recommendedName>
        <fullName evidence="3">ferric-chelate reductase (NADPH)</fullName>
        <ecNumber evidence="3">1.16.1.9</ecNumber>
    </recommendedName>
</protein>
<feature type="transmembrane region" description="Helical" evidence="14">
    <location>
        <begin position="258"/>
        <end position="276"/>
    </location>
</feature>
<dbReference type="GO" id="GO:0052851">
    <property type="term" value="F:ferric-chelate reductase (NADPH) activity"/>
    <property type="evidence" value="ECO:0007669"/>
    <property type="project" value="UniProtKB-EC"/>
</dbReference>
<evidence type="ECO:0000259" key="15">
    <source>
        <dbReference type="PROSITE" id="PS51384"/>
    </source>
</evidence>
<proteinExistence type="inferred from homology"/>
<evidence type="ECO:0000256" key="2">
    <source>
        <dbReference type="ARBA" id="ARBA00006278"/>
    </source>
</evidence>
<dbReference type="AlphaFoldDB" id="A0A9P8UD12"/>
<feature type="transmembrane region" description="Helical" evidence="14">
    <location>
        <begin position="53"/>
        <end position="78"/>
    </location>
</feature>
<evidence type="ECO:0000313" key="16">
    <source>
        <dbReference type="EMBL" id="KAH6646582.1"/>
    </source>
</evidence>
<dbReference type="EC" id="1.16.1.9" evidence="3"/>
<keyword evidence="9" id="KW-0560">Oxidoreductase</keyword>
<dbReference type="InterPro" id="IPR013121">
    <property type="entry name" value="Fe_red_NAD-bd_6"/>
</dbReference>
<comment type="caution">
    <text evidence="16">The sequence shown here is derived from an EMBL/GenBank/DDBJ whole genome shotgun (WGS) entry which is preliminary data.</text>
</comment>
<dbReference type="InterPro" id="IPR039261">
    <property type="entry name" value="FNR_nucleotide-bd"/>
</dbReference>
<evidence type="ECO:0000313" key="17">
    <source>
        <dbReference type="Proteomes" id="UP000758603"/>
    </source>
</evidence>
<dbReference type="InterPro" id="IPR013112">
    <property type="entry name" value="FAD-bd_8"/>
</dbReference>
<accession>A0A9P8UD12</accession>
<dbReference type="InterPro" id="IPR013130">
    <property type="entry name" value="Fe3_Rdtase_TM_dom"/>
</dbReference>
<dbReference type="GeneID" id="70127534"/>
<evidence type="ECO:0000256" key="4">
    <source>
        <dbReference type="ARBA" id="ARBA00022448"/>
    </source>
</evidence>
<evidence type="ECO:0000256" key="5">
    <source>
        <dbReference type="ARBA" id="ARBA00022475"/>
    </source>
</evidence>
<keyword evidence="17" id="KW-1185">Reference proteome</keyword>
<dbReference type="Proteomes" id="UP000758603">
    <property type="component" value="Unassembled WGS sequence"/>
</dbReference>
<feature type="compositionally biased region" description="Polar residues" evidence="13">
    <location>
        <begin position="534"/>
        <end position="545"/>
    </location>
</feature>
<keyword evidence="7" id="KW-0249">Electron transport</keyword>
<comment type="similarity">
    <text evidence="2">Belongs to the ferric reductase (FRE) family.</text>
</comment>
<comment type="catalytic activity">
    <reaction evidence="12">
        <text>2 a Fe(II)-siderophore + NADP(+) + H(+) = 2 a Fe(III)-siderophore + NADPH</text>
        <dbReference type="Rhea" id="RHEA:28795"/>
        <dbReference type="Rhea" id="RHEA-COMP:11342"/>
        <dbReference type="Rhea" id="RHEA-COMP:11344"/>
        <dbReference type="ChEBI" id="CHEBI:15378"/>
        <dbReference type="ChEBI" id="CHEBI:29033"/>
        <dbReference type="ChEBI" id="CHEBI:29034"/>
        <dbReference type="ChEBI" id="CHEBI:57783"/>
        <dbReference type="ChEBI" id="CHEBI:58349"/>
        <dbReference type="EC" id="1.16.1.9"/>
    </reaction>
</comment>
<gene>
    <name evidence="16" type="ORF">BKA67DRAFT_525167</name>
</gene>
<evidence type="ECO:0000256" key="11">
    <source>
        <dbReference type="ARBA" id="ARBA00023136"/>
    </source>
</evidence>
<evidence type="ECO:0000256" key="8">
    <source>
        <dbReference type="ARBA" id="ARBA00022989"/>
    </source>
</evidence>
<dbReference type="InterPro" id="IPR017938">
    <property type="entry name" value="Riboflavin_synthase-like_b-brl"/>
</dbReference>
<evidence type="ECO:0000256" key="14">
    <source>
        <dbReference type="SAM" id="Phobius"/>
    </source>
</evidence>
<dbReference type="GO" id="GO:0006879">
    <property type="term" value="P:intracellular iron ion homeostasis"/>
    <property type="evidence" value="ECO:0007669"/>
    <property type="project" value="TreeGrafter"/>
</dbReference>
<feature type="transmembrane region" description="Helical" evidence="14">
    <location>
        <begin position="110"/>
        <end position="131"/>
    </location>
</feature>
<dbReference type="CDD" id="cd06186">
    <property type="entry name" value="NOX_Duox_like_FAD_NADP"/>
    <property type="match status" value="1"/>
</dbReference>
<feature type="transmembrane region" description="Helical" evidence="14">
    <location>
        <begin position="426"/>
        <end position="446"/>
    </location>
</feature>
<dbReference type="SFLD" id="SFLDS00052">
    <property type="entry name" value="Ferric_Reductase_Domain"/>
    <property type="match status" value="1"/>
</dbReference>
<name>A0A9P8UD12_9PEZI</name>
<dbReference type="Pfam" id="PF08022">
    <property type="entry name" value="FAD_binding_8"/>
    <property type="match status" value="1"/>
</dbReference>
<organism evidence="16 17">
    <name type="scientific">Truncatella angustata</name>
    <dbReference type="NCBI Taxonomy" id="152316"/>
    <lineage>
        <taxon>Eukaryota</taxon>
        <taxon>Fungi</taxon>
        <taxon>Dikarya</taxon>
        <taxon>Ascomycota</taxon>
        <taxon>Pezizomycotina</taxon>
        <taxon>Sordariomycetes</taxon>
        <taxon>Xylariomycetidae</taxon>
        <taxon>Amphisphaeriales</taxon>
        <taxon>Sporocadaceae</taxon>
        <taxon>Truncatella</taxon>
    </lineage>
</organism>
<dbReference type="InterPro" id="IPR051410">
    <property type="entry name" value="Ferric/Cupric_Reductase"/>
</dbReference>
<keyword evidence="10" id="KW-0406">Ion transport</keyword>
<feature type="region of interest" description="Disordered" evidence="13">
    <location>
        <begin position="519"/>
        <end position="545"/>
    </location>
</feature>
<feature type="transmembrane region" description="Helical" evidence="14">
    <location>
        <begin position="282"/>
        <end position="301"/>
    </location>
</feature>
<dbReference type="OrthoDB" id="17725at2759"/>
<comment type="subcellular location">
    <subcellularLocation>
        <location evidence="1">Cell membrane</location>
        <topology evidence="1">Multi-pass membrane protein</topology>
    </subcellularLocation>
</comment>
<feature type="transmembrane region" description="Helical" evidence="14">
    <location>
        <begin position="228"/>
        <end position="246"/>
    </location>
</feature>
<evidence type="ECO:0000256" key="9">
    <source>
        <dbReference type="ARBA" id="ARBA00023002"/>
    </source>
</evidence>
<evidence type="ECO:0000256" key="6">
    <source>
        <dbReference type="ARBA" id="ARBA00022692"/>
    </source>
</evidence>
<dbReference type="PANTHER" id="PTHR32361">
    <property type="entry name" value="FERRIC/CUPRIC REDUCTASE TRANSMEMBRANE COMPONENT"/>
    <property type="match status" value="1"/>
</dbReference>
<dbReference type="RefSeq" id="XP_045953096.1">
    <property type="nucleotide sequence ID" value="XM_046098642.1"/>
</dbReference>